<protein>
    <recommendedName>
        <fullName evidence="3">DUF3168 domain-containing protein</fullName>
    </recommendedName>
</protein>
<comment type="caution">
    <text evidence="1">The sequence shown here is derived from an EMBL/GenBank/DDBJ whole genome shotgun (WGS) entry which is preliminary data.</text>
</comment>
<name>A0A5N3QVE5_9VIBR</name>
<dbReference type="Proteomes" id="UP000326789">
    <property type="component" value="Unassembled WGS sequence"/>
</dbReference>
<proteinExistence type="predicted"/>
<dbReference type="AlphaFoldDB" id="A0A5N3QVE5"/>
<accession>A0A5N3QVE5</accession>
<gene>
    <name evidence="1" type="ORF">F2P58_23440</name>
</gene>
<evidence type="ECO:0000313" key="1">
    <source>
        <dbReference type="EMBL" id="KAB0285652.1"/>
    </source>
</evidence>
<dbReference type="EMBL" id="VWSE01000010">
    <property type="protein sequence ID" value="KAB0285652.1"/>
    <property type="molecule type" value="Genomic_DNA"/>
</dbReference>
<organism evidence="1 2">
    <name type="scientific">Vibrio fortis</name>
    <dbReference type="NCBI Taxonomy" id="212667"/>
    <lineage>
        <taxon>Bacteria</taxon>
        <taxon>Pseudomonadati</taxon>
        <taxon>Pseudomonadota</taxon>
        <taxon>Gammaproteobacteria</taxon>
        <taxon>Vibrionales</taxon>
        <taxon>Vibrionaceae</taxon>
        <taxon>Vibrio</taxon>
    </lineage>
</organism>
<sequence length="107" mass="12168">MKGYVENKPEGTPYPAFVVSSSMSRGEDIYDNNGKPFGYDYTVQINLIDSKYRPIRVLRDKVLAYLDGFRGDLEGFDVIDCRLNTSSLTMSLNKNYEAVLFFSLSTK</sequence>
<evidence type="ECO:0000313" key="2">
    <source>
        <dbReference type="Proteomes" id="UP000326789"/>
    </source>
</evidence>
<evidence type="ECO:0008006" key="3">
    <source>
        <dbReference type="Google" id="ProtNLM"/>
    </source>
</evidence>
<reference evidence="1 2" key="1">
    <citation type="submission" date="2019-09" db="EMBL/GenBank/DDBJ databases">
        <title>Whole genome sequence of Vibrio fortis.</title>
        <authorList>
            <person name="Das S.K."/>
        </authorList>
    </citation>
    <scope>NUCLEOTIDE SEQUENCE [LARGE SCALE GENOMIC DNA]</scope>
    <source>
        <strain evidence="1 2">AN60</strain>
    </source>
</reference>